<dbReference type="Proteomes" id="UP000777784">
    <property type="component" value="Unassembled WGS sequence"/>
</dbReference>
<keyword evidence="1" id="KW-0732">Signal</keyword>
<feature type="signal peptide" evidence="1">
    <location>
        <begin position="1"/>
        <end position="22"/>
    </location>
</feature>
<name>A0A948WE19_UNCEI</name>
<evidence type="ECO:0000256" key="1">
    <source>
        <dbReference type="SAM" id="SignalP"/>
    </source>
</evidence>
<dbReference type="AlphaFoldDB" id="A0A948WE19"/>
<dbReference type="EMBL" id="JAHJDP010000088">
    <property type="protein sequence ID" value="MBU2692363.1"/>
    <property type="molecule type" value="Genomic_DNA"/>
</dbReference>
<proteinExistence type="predicted"/>
<organism evidence="2 3">
    <name type="scientific">Eiseniibacteriota bacterium</name>
    <dbReference type="NCBI Taxonomy" id="2212470"/>
    <lineage>
        <taxon>Bacteria</taxon>
        <taxon>Candidatus Eiseniibacteriota</taxon>
    </lineage>
</organism>
<comment type="caution">
    <text evidence="2">The sequence shown here is derived from an EMBL/GenBank/DDBJ whole genome shotgun (WGS) entry which is preliminary data.</text>
</comment>
<evidence type="ECO:0000313" key="2">
    <source>
        <dbReference type="EMBL" id="MBU2692363.1"/>
    </source>
</evidence>
<accession>A0A948WE19</accession>
<feature type="chain" id="PRO_5037153450" evidence="1">
    <location>
        <begin position="23"/>
        <end position="239"/>
    </location>
</feature>
<gene>
    <name evidence="2" type="ORF">KJ970_15680</name>
</gene>
<reference evidence="2" key="1">
    <citation type="submission" date="2021-05" db="EMBL/GenBank/DDBJ databases">
        <title>Energy efficiency and biological interactions define the core microbiome of deep oligotrophic groundwater.</title>
        <authorList>
            <person name="Mehrshad M."/>
            <person name="Lopez-Fernandez M."/>
            <person name="Bell E."/>
            <person name="Bernier-Latmani R."/>
            <person name="Bertilsson S."/>
            <person name="Dopson M."/>
        </authorList>
    </citation>
    <scope>NUCLEOTIDE SEQUENCE</scope>
    <source>
        <strain evidence="2">Modern_marine.mb.64</strain>
    </source>
</reference>
<evidence type="ECO:0000313" key="3">
    <source>
        <dbReference type="Proteomes" id="UP000777784"/>
    </source>
</evidence>
<sequence>MRTSGIFILLLCSIALYLPAHADPIDPFDSVDILGPATATLATYQGRDCNGTLIYNHDDSFENGYIWAYGGYQPPYYGAFGEGFDMGSGQIECVVLWLTQTGGFYGQPIDVYIWDGGVSREPGNVLTVGYEVVIEAPAMWPEISQHNLPLPFFVHDEFTIGFWGPWMYEAAQIYIAVDSNGPNGNPWTNIAPEYGPPNGWQDPSLVFGPTASLGMGLFLIDMPTPVKPDTWGALKSLVR</sequence>
<protein>
    <submittedName>
        <fullName evidence="2">Uncharacterized protein</fullName>
    </submittedName>
</protein>